<feature type="domain" description="Sulfatase-modifying factor enzyme-like" evidence="1">
    <location>
        <begin position="56"/>
        <end position="289"/>
    </location>
</feature>
<dbReference type="PANTHER" id="PTHR23150:SF19">
    <property type="entry name" value="FORMYLGLYCINE-GENERATING ENZYME"/>
    <property type="match status" value="1"/>
</dbReference>
<dbReference type="Gene3D" id="3.90.1580.10">
    <property type="entry name" value="paralog of FGE (formylglycine-generating enzyme)"/>
    <property type="match status" value="1"/>
</dbReference>
<dbReference type="EMBL" id="BAABGR010000004">
    <property type="protein sequence ID" value="GAA4511078.1"/>
    <property type="molecule type" value="Genomic_DNA"/>
</dbReference>
<accession>A0ABP8QVE6</accession>
<dbReference type="Proteomes" id="UP001500394">
    <property type="component" value="Unassembled WGS sequence"/>
</dbReference>
<organism evidence="2 3">
    <name type="scientific">Sphingobacterium thermophilum</name>
    <dbReference type="NCBI Taxonomy" id="768534"/>
    <lineage>
        <taxon>Bacteria</taxon>
        <taxon>Pseudomonadati</taxon>
        <taxon>Bacteroidota</taxon>
        <taxon>Sphingobacteriia</taxon>
        <taxon>Sphingobacteriales</taxon>
        <taxon>Sphingobacteriaceae</taxon>
        <taxon>Sphingobacterium</taxon>
    </lineage>
</organism>
<reference evidence="3" key="1">
    <citation type="journal article" date="2019" name="Int. J. Syst. Evol. Microbiol.">
        <title>The Global Catalogue of Microorganisms (GCM) 10K type strain sequencing project: providing services to taxonomists for standard genome sequencing and annotation.</title>
        <authorList>
            <consortium name="The Broad Institute Genomics Platform"/>
            <consortium name="The Broad Institute Genome Sequencing Center for Infectious Disease"/>
            <person name="Wu L."/>
            <person name="Ma J."/>
        </authorList>
    </citation>
    <scope>NUCLEOTIDE SEQUENCE [LARGE SCALE GENOMIC DNA]</scope>
    <source>
        <strain evidence="3">JCM 17858</strain>
    </source>
</reference>
<keyword evidence="3" id="KW-1185">Reference proteome</keyword>
<comment type="caution">
    <text evidence="2">The sequence shown here is derived from an EMBL/GenBank/DDBJ whole genome shotgun (WGS) entry which is preliminary data.</text>
</comment>
<dbReference type="PANTHER" id="PTHR23150">
    <property type="entry name" value="SULFATASE MODIFYING FACTOR 1, 2"/>
    <property type="match status" value="1"/>
</dbReference>
<evidence type="ECO:0000313" key="3">
    <source>
        <dbReference type="Proteomes" id="UP001500394"/>
    </source>
</evidence>
<dbReference type="SUPFAM" id="SSF56436">
    <property type="entry name" value="C-type lectin-like"/>
    <property type="match status" value="1"/>
</dbReference>
<dbReference type="InterPro" id="IPR051043">
    <property type="entry name" value="Sulfatase_Mod_Factor_Kinase"/>
</dbReference>
<protein>
    <submittedName>
        <fullName evidence="2">Formylglycine-generating enzyme family protein</fullName>
    </submittedName>
</protein>
<dbReference type="InterPro" id="IPR005532">
    <property type="entry name" value="SUMF_dom"/>
</dbReference>
<gene>
    <name evidence="2" type="ORF">GCM10023173_03330</name>
</gene>
<evidence type="ECO:0000313" key="2">
    <source>
        <dbReference type="EMBL" id="GAA4511078.1"/>
    </source>
</evidence>
<dbReference type="RefSeq" id="WP_345063815.1">
    <property type="nucleotide sequence ID" value="NZ_BAABGR010000004.1"/>
</dbReference>
<dbReference type="InterPro" id="IPR016187">
    <property type="entry name" value="CTDL_fold"/>
</dbReference>
<proteinExistence type="predicted"/>
<dbReference type="Pfam" id="PF03781">
    <property type="entry name" value="FGE-sulfatase"/>
    <property type="match status" value="1"/>
</dbReference>
<name>A0ABP8QVE6_9SPHI</name>
<evidence type="ECO:0000259" key="1">
    <source>
        <dbReference type="Pfam" id="PF03781"/>
    </source>
</evidence>
<sequence>MKAYPILFYFFAASISFTYVSAQHISKKDQSKASDISFEKYVQYIEGTPLSFSMEAIPGGSFLMGDNHSQKGDEAPAHEVELDPFWMSTYEITWDLFQAFLYKDYEKSKQEEGQVPVEVDAVTRPTKPYLDMTFGFGKEGYPALAMTHYNAIQFCKWLYVRTGVFYRLPTEAEWEYACRAGSTTAYHFGDDAKQLDEYAWYAGNSGQKTHPVGQKKPNAFGLYDMIGNVAEWTYDQYHADFYKQFAGKKAKNPVAEPTELYPHVVRGGSFRSDAKELRSAARSFSDPEWKQLDPQVPKSNWWFPEAPFVGLRIVRPLVPPSPEEIKAYYDKEPIEDF</sequence>
<dbReference type="InterPro" id="IPR042095">
    <property type="entry name" value="SUMF_sf"/>
</dbReference>